<protein>
    <submittedName>
        <fullName evidence="1">Uncharacterized protein</fullName>
    </submittedName>
</protein>
<proteinExistence type="predicted"/>
<reference evidence="1 2" key="1">
    <citation type="submission" date="2024-03" db="EMBL/GenBank/DDBJ databases">
        <title>A Rare Waterborne Outbreak of Bacillus cereus in China: Epidemiologic Survey, Genomic Insights and Virulence Characteristics.</title>
        <authorList>
            <person name="Wang S."/>
        </authorList>
    </citation>
    <scope>NUCLEOTIDE SEQUENCE [LARGE SCALE GENOMIC DNA]</scope>
    <source>
        <strain evidence="1 2">BC008</strain>
    </source>
</reference>
<sequence>MKLKEKLKETYVFSKKAVFQMITYAKYVNNVNNLIVAVTKLVIGISNFLEVVTKFVGEMNRFLEATTNFSEVLTNILNMF</sequence>
<accession>A0ABU8HYA5</accession>
<dbReference type="EMBL" id="JBBAGW010000012">
    <property type="protein sequence ID" value="MEI5931792.1"/>
    <property type="molecule type" value="Genomic_DNA"/>
</dbReference>
<name>A0ABU8HYA5_9BACI</name>
<evidence type="ECO:0000313" key="1">
    <source>
        <dbReference type="EMBL" id="MEI5931792.1"/>
    </source>
</evidence>
<comment type="caution">
    <text evidence="1">The sequence shown here is derived from an EMBL/GenBank/DDBJ whole genome shotgun (WGS) entry which is preliminary data.</text>
</comment>
<dbReference type="Proteomes" id="UP001365619">
    <property type="component" value="Unassembled WGS sequence"/>
</dbReference>
<dbReference type="RefSeq" id="WP_185914039.1">
    <property type="nucleotide sequence ID" value="NZ_JBBAGV010000012.1"/>
</dbReference>
<gene>
    <name evidence="1" type="ORF">WBS43_24120</name>
</gene>
<organism evidence="1 2">
    <name type="scientific">Bacillus luti</name>
    <dbReference type="NCBI Taxonomy" id="2026191"/>
    <lineage>
        <taxon>Bacteria</taxon>
        <taxon>Bacillati</taxon>
        <taxon>Bacillota</taxon>
        <taxon>Bacilli</taxon>
        <taxon>Bacillales</taxon>
        <taxon>Bacillaceae</taxon>
        <taxon>Bacillus</taxon>
        <taxon>Bacillus cereus group</taxon>
    </lineage>
</organism>
<evidence type="ECO:0000313" key="2">
    <source>
        <dbReference type="Proteomes" id="UP001365619"/>
    </source>
</evidence>
<keyword evidence="2" id="KW-1185">Reference proteome</keyword>